<keyword evidence="4 7" id="KW-0479">Metal-binding</keyword>
<keyword evidence="7" id="KW-0560">Oxidoreductase</keyword>
<evidence type="ECO:0000256" key="4">
    <source>
        <dbReference type="ARBA" id="ARBA00022723"/>
    </source>
</evidence>
<keyword evidence="9" id="KW-1185">Reference proteome</keyword>
<evidence type="ECO:0000256" key="3">
    <source>
        <dbReference type="ARBA" id="ARBA00022692"/>
    </source>
</evidence>
<evidence type="ECO:0000256" key="1">
    <source>
        <dbReference type="ARBA" id="ARBA00004167"/>
    </source>
</evidence>
<accession>A0A3N7H9D3</accession>
<keyword evidence="6 7" id="KW-0408">Iron</keyword>
<evidence type="ECO:0000256" key="5">
    <source>
        <dbReference type="ARBA" id="ARBA00022989"/>
    </source>
</evidence>
<evidence type="ECO:0000256" key="6">
    <source>
        <dbReference type="ARBA" id="ARBA00023004"/>
    </source>
</evidence>
<keyword evidence="5" id="KW-1133">Transmembrane helix</keyword>
<dbReference type="EMBL" id="CM009300">
    <property type="protein sequence ID" value="RQO97938.1"/>
    <property type="molecule type" value="Genomic_DNA"/>
</dbReference>
<keyword evidence="3" id="KW-0812">Transmembrane</keyword>
<evidence type="ECO:0000313" key="9">
    <source>
        <dbReference type="Proteomes" id="UP000006729"/>
    </source>
</evidence>
<dbReference type="GO" id="GO:0020037">
    <property type="term" value="F:heme binding"/>
    <property type="evidence" value="ECO:0007669"/>
    <property type="project" value="InterPro"/>
</dbReference>
<evidence type="ECO:0000313" key="8">
    <source>
        <dbReference type="EMBL" id="RQO97938.1"/>
    </source>
</evidence>
<organism evidence="8 9">
    <name type="scientific">Populus trichocarpa</name>
    <name type="common">Western balsam poplar</name>
    <name type="synonym">Populus balsamifera subsp. trichocarpa</name>
    <dbReference type="NCBI Taxonomy" id="3694"/>
    <lineage>
        <taxon>Eukaryota</taxon>
        <taxon>Viridiplantae</taxon>
        <taxon>Streptophyta</taxon>
        <taxon>Embryophyta</taxon>
        <taxon>Tracheophyta</taxon>
        <taxon>Spermatophyta</taxon>
        <taxon>Magnoliopsida</taxon>
        <taxon>eudicotyledons</taxon>
        <taxon>Gunneridae</taxon>
        <taxon>Pentapetalae</taxon>
        <taxon>rosids</taxon>
        <taxon>fabids</taxon>
        <taxon>Malpighiales</taxon>
        <taxon>Salicaceae</taxon>
        <taxon>Saliceae</taxon>
        <taxon>Populus</taxon>
    </lineage>
</organism>
<evidence type="ECO:0000256" key="2">
    <source>
        <dbReference type="ARBA" id="ARBA00010617"/>
    </source>
</evidence>
<dbReference type="PRINTS" id="PR00359">
    <property type="entry name" value="BP450"/>
</dbReference>
<dbReference type="AlphaFoldDB" id="A0A3N7H9D3"/>
<dbReference type="GO" id="GO:0016705">
    <property type="term" value="F:oxidoreductase activity, acting on paired donors, with incorporation or reduction of molecular oxygen"/>
    <property type="evidence" value="ECO:0007669"/>
    <property type="project" value="InterPro"/>
</dbReference>
<dbReference type="Gene3D" id="1.10.630.10">
    <property type="entry name" value="Cytochrome P450"/>
    <property type="match status" value="1"/>
</dbReference>
<protein>
    <recommendedName>
        <fullName evidence="10">Cytochrome P450</fullName>
    </recommendedName>
</protein>
<dbReference type="GO" id="GO:0016020">
    <property type="term" value="C:membrane"/>
    <property type="evidence" value="ECO:0007669"/>
    <property type="project" value="UniProtKB-SubCell"/>
</dbReference>
<dbReference type="PANTHER" id="PTHR24286:SF190">
    <property type="entry name" value="CYTOCHROME P450"/>
    <property type="match status" value="1"/>
</dbReference>
<dbReference type="InterPro" id="IPR001128">
    <property type="entry name" value="Cyt_P450"/>
</dbReference>
<dbReference type="PRINTS" id="PR00385">
    <property type="entry name" value="P450"/>
</dbReference>
<dbReference type="STRING" id="3694.A0A3N7H9D3"/>
<reference evidence="8 9" key="1">
    <citation type="journal article" date="2006" name="Science">
        <title>The genome of black cottonwood, Populus trichocarpa (Torr. &amp; Gray).</title>
        <authorList>
            <person name="Tuskan G.A."/>
            <person name="Difazio S."/>
            <person name="Jansson S."/>
            <person name="Bohlmann J."/>
            <person name="Grigoriev I."/>
            <person name="Hellsten U."/>
            <person name="Putnam N."/>
            <person name="Ralph S."/>
            <person name="Rombauts S."/>
            <person name="Salamov A."/>
            <person name="Schein J."/>
            <person name="Sterck L."/>
            <person name="Aerts A."/>
            <person name="Bhalerao R.R."/>
            <person name="Bhalerao R.P."/>
            <person name="Blaudez D."/>
            <person name="Boerjan W."/>
            <person name="Brun A."/>
            <person name="Brunner A."/>
            <person name="Busov V."/>
            <person name="Campbell M."/>
            <person name="Carlson J."/>
            <person name="Chalot M."/>
            <person name="Chapman J."/>
            <person name="Chen G.L."/>
            <person name="Cooper D."/>
            <person name="Coutinho P.M."/>
            <person name="Couturier J."/>
            <person name="Covert S."/>
            <person name="Cronk Q."/>
            <person name="Cunningham R."/>
            <person name="Davis J."/>
            <person name="Degroeve S."/>
            <person name="Dejardin A."/>
            <person name="Depamphilis C."/>
            <person name="Detter J."/>
            <person name="Dirks B."/>
            <person name="Dubchak I."/>
            <person name="Duplessis S."/>
            <person name="Ehlting J."/>
            <person name="Ellis B."/>
            <person name="Gendler K."/>
            <person name="Goodstein D."/>
            <person name="Gribskov M."/>
            <person name="Grimwood J."/>
            <person name="Groover A."/>
            <person name="Gunter L."/>
            <person name="Hamberger B."/>
            <person name="Heinze B."/>
            <person name="Helariutta Y."/>
            <person name="Henrissat B."/>
            <person name="Holligan D."/>
            <person name="Holt R."/>
            <person name="Huang W."/>
            <person name="Islam-Faridi N."/>
            <person name="Jones S."/>
            <person name="Jones-Rhoades M."/>
            <person name="Jorgensen R."/>
            <person name="Joshi C."/>
            <person name="Kangasjarvi J."/>
            <person name="Karlsson J."/>
            <person name="Kelleher C."/>
            <person name="Kirkpatrick R."/>
            <person name="Kirst M."/>
            <person name="Kohler A."/>
            <person name="Kalluri U."/>
            <person name="Larimer F."/>
            <person name="Leebens-Mack J."/>
            <person name="Leple J.C."/>
            <person name="Locascio P."/>
            <person name="Lou Y."/>
            <person name="Lucas S."/>
            <person name="Martin F."/>
            <person name="Montanini B."/>
            <person name="Napoli C."/>
            <person name="Nelson D.R."/>
            <person name="Nelson C."/>
            <person name="Nieminen K."/>
            <person name="Nilsson O."/>
            <person name="Pereda V."/>
            <person name="Peter G."/>
            <person name="Philippe R."/>
            <person name="Pilate G."/>
            <person name="Poliakov A."/>
            <person name="Razumovskaya J."/>
            <person name="Richardson P."/>
            <person name="Rinaldi C."/>
            <person name="Ritland K."/>
            <person name="Rouze P."/>
            <person name="Ryaboy D."/>
            <person name="Schmutz J."/>
            <person name="Schrader J."/>
            <person name="Segerman B."/>
            <person name="Shin H."/>
            <person name="Siddiqui A."/>
            <person name="Sterky F."/>
            <person name="Terry A."/>
            <person name="Tsai C.J."/>
            <person name="Uberbacher E."/>
            <person name="Unneberg P."/>
            <person name="Vahala J."/>
            <person name="Wall K."/>
            <person name="Wessler S."/>
            <person name="Yang G."/>
            <person name="Yin T."/>
            <person name="Douglas C."/>
            <person name="Marra M."/>
            <person name="Sandberg G."/>
            <person name="Van de Peer Y."/>
            <person name="Rokhsar D."/>
        </authorList>
    </citation>
    <scope>NUCLEOTIDE SEQUENCE [LARGE SCALE GENOMIC DNA]</scope>
    <source>
        <strain evidence="9">cv. Nisqually</strain>
    </source>
</reference>
<dbReference type="PROSITE" id="PS00086">
    <property type="entry name" value="CYTOCHROME_P450"/>
    <property type="match status" value="1"/>
</dbReference>
<dbReference type="Pfam" id="PF00067">
    <property type="entry name" value="p450"/>
    <property type="match status" value="1"/>
</dbReference>
<dbReference type="PANTHER" id="PTHR24286">
    <property type="entry name" value="CYTOCHROME P450 26"/>
    <property type="match status" value="1"/>
</dbReference>
<dbReference type="InParanoid" id="A0A3N7H9D3"/>
<dbReference type="InterPro" id="IPR017972">
    <property type="entry name" value="Cyt_P450_CS"/>
</dbReference>
<keyword evidence="5" id="KW-0472">Membrane</keyword>
<keyword evidence="7" id="KW-0503">Monooxygenase</keyword>
<proteinExistence type="inferred from homology"/>
<dbReference type="InterPro" id="IPR036396">
    <property type="entry name" value="Cyt_P450_sf"/>
</dbReference>
<sequence>MTEKEIVDNVILVLTAGHDTSAILITFLIRDLSMEPSIYAVVLQEHEEIAKSKSKGELLTWEDLGKMKYTWKVALEALRMFPPIFGGFRKAVKDIEYDGYIIPEGWQIFWTMNMTHMDDSIFTEPSKFDPTRFDNQASIPPYSFIGFGAGPRMCPGYEFAKTEALVTIQYPLSASRQGPMKRNKNNQRASSLPFDTTDLLQHLFRLIKVGKMKDVKTWPHPLHFWSTHLPLSFTPPMDTHRADK</sequence>
<comment type="subcellular location">
    <subcellularLocation>
        <location evidence="1">Membrane</location>
        <topology evidence="1">Single-pass membrane protein</topology>
    </subcellularLocation>
</comment>
<comment type="similarity">
    <text evidence="2 7">Belongs to the cytochrome P450 family.</text>
</comment>
<keyword evidence="7" id="KW-0349">Heme</keyword>
<dbReference type="GO" id="GO:0004497">
    <property type="term" value="F:monooxygenase activity"/>
    <property type="evidence" value="ECO:0000318"/>
    <property type="project" value="GO_Central"/>
</dbReference>
<evidence type="ECO:0000256" key="7">
    <source>
        <dbReference type="RuleBase" id="RU000461"/>
    </source>
</evidence>
<gene>
    <name evidence="8" type="ORF">POPTR_011G137900</name>
</gene>
<name>A0A3N7H9D3_POPTR</name>
<dbReference type="GO" id="GO:0005506">
    <property type="term" value="F:iron ion binding"/>
    <property type="evidence" value="ECO:0007669"/>
    <property type="project" value="InterPro"/>
</dbReference>
<evidence type="ECO:0008006" key="10">
    <source>
        <dbReference type="Google" id="ProtNLM"/>
    </source>
</evidence>
<dbReference type="SUPFAM" id="SSF48264">
    <property type="entry name" value="Cytochrome P450"/>
    <property type="match status" value="1"/>
</dbReference>
<dbReference type="Proteomes" id="UP000006729">
    <property type="component" value="Chromosome 11"/>
</dbReference>
<dbReference type="InterPro" id="IPR002397">
    <property type="entry name" value="Cyt_P450_B"/>
</dbReference>